<accession>A0ABV0EI51</accession>
<gene>
    <name evidence="4" type="ORF">V6E02_08135</name>
</gene>
<organism evidence="4 5">
    <name type="scientific">Thiobacter aerophilum</name>
    <dbReference type="NCBI Taxonomy" id="3121275"/>
    <lineage>
        <taxon>Bacteria</taxon>
        <taxon>Pseudomonadati</taxon>
        <taxon>Pseudomonadota</taxon>
        <taxon>Betaproteobacteria</taxon>
        <taxon>Burkholderiales</taxon>
        <taxon>Thiobacteraceae</taxon>
        <taxon>Thiobacter</taxon>
    </lineage>
</organism>
<feature type="region of interest" description="Disordered" evidence="2">
    <location>
        <begin position="19"/>
        <end position="61"/>
    </location>
</feature>
<sequence>MSRAASLCKRLSRFFRPTPANAGAAQAQQAAADSPPAEEPSPPAQALPDGRPPADSPPQASVRPASLLYAKALWLVLGGIILAGAGALASALVLESRHTQALLNKLEARQAALERENQALRDLPRIIAAPQLAPGPLSAQATSGHAVPDPKVPARSAPTQATPPAAASRPPVTGECLLASDDDVHTVVRECIDRFNRAAARGLPPPSR</sequence>
<evidence type="ECO:0000256" key="1">
    <source>
        <dbReference type="SAM" id="Coils"/>
    </source>
</evidence>
<keyword evidence="1" id="KW-0175">Coiled coil</keyword>
<feature type="compositionally biased region" description="Pro residues" evidence="2">
    <location>
        <begin position="37"/>
        <end position="56"/>
    </location>
</feature>
<keyword evidence="5" id="KW-1185">Reference proteome</keyword>
<dbReference type="Proteomes" id="UP001482231">
    <property type="component" value="Unassembled WGS sequence"/>
</dbReference>
<proteinExistence type="predicted"/>
<feature type="transmembrane region" description="Helical" evidence="3">
    <location>
        <begin position="72"/>
        <end position="94"/>
    </location>
</feature>
<feature type="coiled-coil region" evidence="1">
    <location>
        <begin position="96"/>
        <end position="123"/>
    </location>
</feature>
<comment type="caution">
    <text evidence="4">The sequence shown here is derived from an EMBL/GenBank/DDBJ whole genome shotgun (WGS) entry which is preliminary data.</text>
</comment>
<feature type="compositionally biased region" description="Low complexity" evidence="2">
    <location>
        <begin position="19"/>
        <end position="35"/>
    </location>
</feature>
<feature type="compositionally biased region" description="Low complexity" evidence="2">
    <location>
        <begin position="153"/>
        <end position="171"/>
    </location>
</feature>
<feature type="region of interest" description="Disordered" evidence="2">
    <location>
        <begin position="137"/>
        <end position="174"/>
    </location>
</feature>
<dbReference type="EMBL" id="JBAJEX010000005">
    <property type="protein sequence ID" value="MEO1767178.1"/>
    <property type="molecule type" value="Genomic_DNA"/>
</dbReference>
<evidence type="ECO:0000256" key="2">
    <source>
        <dbReference type="SAM" id="MobiDB-lite"/>
    </source>
</evidence>
<protein>
    <submittedName>
        <fullName evidence="4">Uncharacterized protein</fullName>
    </submittedName>
</protein>
<keyword evidence="3" id="KW-0812">Transmembrane</keyword>
<evidence type="ECO:0000313" key="5">
    <source>
        <dbReference type="Proteomes" id="UP001482231"/>
    </source>
</evidence>
<evidence type="ECO:0000256" key="3">
    <source>
        <dbReference type="SAM" id="Phobius"/>
    </source>
</evidence>
<keyword evidence="3" id="KW-0472">Membrane</keyword>
<dbReference type="RefSeq" id="WP_347308288.1">
    <property type="nucleotide sequence ID" value="NZ_JBAJEX010000005.1"/>
</dbReference>
<keyword evidence="3" id="KW-1133">Transmembrane helix</keyword>
<evidence type="ECO:0000313" key="4">
    <source>
        <dbReference type="EMBL" id="MEO1767178.1"/>
    </source>
</evidence>
<reference evidence="4 5" key="1">
    <citation type="submission" date="2024-02" db="EMBL/GenBank/DDBJ databases">
        <title>New thermophilic sulfur-oxidizing bacteria from a hot springs of the Uzon caldera (Kamchatka, Russia).</title>
        <authorList>
            <person name="Dukat A.M."/>
            <person name="Elcheninov A.G."/>
            <person name="Frolov E.N."/>
        </authorList>
    </citation>
    <scope>NUCLEOTIDE SEQUENCE [LARGE SCALE GENOMIC DNA]</scope>
    <source>
        <strain evidence="4 5">AK1</strain>
    </source>
</reference>
<name>A0ABV0EI51_9BURK</name>